<dbReference type="PANTHER" id="PTHR22617:SF23">
    <property type="entry name" value="CHEMOTAXIS PROTEIN CHEW"/>
    <property type="match status" value="1"/>
</dbReference>
<dbReference type="InterPro" id="IPR002545">
    <property type="entry name" value="CheW-lke_dom"/>
</dbReference>
<evidence type="ECO:0000313" key="3">
    <source>
        <dbReference type="Proteomes" id="UP000010473"/>
    </source>
</evidence>
<dbReference type="eggNOG" id="COG0835">
    <property type="taxonomic scope" value="Bacteria"/>
</dbReference>
<dbReference type="RefSeq" id="WP_015193967.1">
    <property type="nucleotide sequence ID" value="NC_019748.1"/>
</dbReference>
<dbReference type="GO" id="GO:0007165">
    <property type="term" value="P:signal transduction"/>
    <property type="evidence" value="ECO:0007669"/>
    <property type="project" value="InterPro"/>
</dbReference>
<dbReference type="SMART" id="SM00260">
    <property type="entry name" value="CheW"/>
    <property type="match status" value="1"/>
</dbReference>
<organism evidence="2 3">
    <name type="scientific">Stanieria cyanosphaera (strain ATCC 29371 / PCC 7437)</name>
    <dbReference type="NCBI Taxonomy" id="111780"/>
    <lineage>
        <taxon>Bacteria</taxon>
        <taxon>Bacillati</taxon>
        <taxon>Cyanobacteriota</taxon>
        <taxon>Cyanophyceae</taxon>
        <taxon>Pleurocapsales</taxon>
        <taxon>Dermocarpellaceae</taxon>
        <taxon>Stanieria</taxon>
    </lineage>
</organism>
<reference evidence="3" key="1">
    <citation type="journal article" date="2013" name="Proc. Natl. Acad. Sci. U.S.A.">
        <title>Improving the coverage of the cyanobacterial phylum using diversity-driven genome sequencing.</title>
        <authorList>
            <person name="Shih P.M."/>
            <person name="Wu D."/>
            <person name="Latifi A."/>
            <person name="Axen S.D."/>
            <person name="Fewer D.P."/>
            <person name="Talla E."/>
            <person name="Calteau A."/>
            <person name="Cai F."/>
            <person name="Tandeau de Marsac N."/>
            <person name="Rippka R."/>
            <person name="Herdman M."/>
            <person name="Sivonen K."/>
            <person name="Coursin T."/>
            <person name="Laurent T."/>
            <person name="Goodwin L."/>
            <person name="Nolan M."/>
            <person name="Davenport K.W."/>
            <person name="Han C.S."/>
            <person name="Rubin E.M."/>
            <person name="Eisen J.A."/>
            <person name="Woyke T."/>
            <person name="Gugger M."/>
            <person name="Kerfeld C.A."/>
        </authorList>
    </citation>
    <scope>NUCLEOTIDE SEQUENCE [LARGE SCALE GENOMIC DNA]</scope>
    <source>
        <strain evidence="3">ATCC 29371 / PCC 7437</strain>
    </source>
</reference>
<protein>
    <submittedName>
        <fullName evidence="2">CheW protein</fullName>
    </submittedName>
</protein>
<accession>K9XW53</accession>
<dbReference type="Proteomes" id="UP000010473">
    <property type="component" value="Chromosome"/>
</dbReference>
<dbReference type="EMBL" id="CP003653">
    <property type="protein sequence ID" value="AFZ36299.1"/>
    <property type="molecule type" value="Genomic_DNA"/>
</dbReference>
<dbReference type="SUPFAM" id="SSF50341">
    <property type="entry name" value="CheW-like"/>
    <property type="match status" value="1"/>
</dbReference>
<dbReference type="PROSITE" id="PS50851">
    <property type="entry name" value="CHEW"/>
    <property type="match status" value="1"/>
</dbReference>
<proteinExistence type="predicted"/>
<keyword evidence="3" id="KW-1185">Reference proteome</keyword>
<name>K9XW53_STAC7</name>
<gene>
    <name evidence="2" type="ordered locus">Sta7437_2775</name>
</gene>
<dbReference type="InterPro" id="IPR036061">
    <property type="entry name" value="CheW-like_dom_sf"/>
</dbReference>
<sequence length="181" mass="20402">MLSLSQSNSLALNLGIKTNNSSNRQRLRKFLQFQLAESKVNRALLEAELVTEIITISSTEILPVPQMLYCVLGIYSWRSEMLWIVDLENLLGYPSVLFSDAAVTEAKSLMTMIVQFQGQALGLVVSAVDNIVQLDLEEFKSPSPELFSNDVLPFLSSYFNSSHNEIMMLLDTAEIFHFFNL</sequence>
<dbReference type="GO" id="GO:0006935">
    <property type="term" value="P:chemotaxis"/>
    <property type="evidence" value="ECO:0007669"/>
    <property type="project" value="InterPro"/>
</dbReference>
<evidence type="ECO:0000313" key="2">
    <source>
        <dbReference type="EMBL" id="AFZ36299.1"/>
    </source>
</evidence>
<dbReference type="HOGENOM" id="CLU_048995_5_1_3"/>
<dbReference type="OrthoDB" id="425983at2"/>
<dbReference type="InterPro" id="IPR039315">
    <property type="entry name" value="CheW"/>
</dbReference>
<dbReference type="Pfam" id="PF01584">
    <property type="entry name" value="CheW"/>
    <property type="match status" value="1"/>
</dbReference>
<dbReference type="GO" id="GO:0005829">
    <property type="term" value="C:cytosol"/>
    <property type="evidence" value="ECO:0007669"/>
    <property type="project" value="TreeGrafter"/>
</dbReference>
<dbReference type="Gene3D" id="2.40.50.180">
    <property type="entry name" value="CheA-289, Domain 4"/>
    <property type="match status" value="1"/>
</dbReference>
<dbReference type="PANTHER" id="PTHR22617">
    <property type="entry name" value="CHEMOTAXIS SENSOR HISTIDINE KINASE-RELATED"/>
    <property type="match status" value="1"/>
</dbReference>
<dbReference type="STRING" id="111780.Sta7437_2775"/>
<dbReference type="AlphaFoldDB" id="K9XW53"/>
<evidence type="ECO:0000259" key="1">
    <source>
        <dbReference type="PROSITE" id="PS50851"/>
    </source>
</evidence>
<dbReference type="KEGG" id="scs:Sta7437_2775"/>
<feature type="domain" description="CheW-like" evidence="1">
    <location>
        <begin position="27"/>
        <end position="181"/>
    </location>
</feature>